<reference evidence="4" key="1">
    <citation type="submission" date="2025-08" db="UniProtKB">
        <authorList>
            <consortium name="Ensembl"/>
        </authorList>
    </citation>
    <scope>IDENTIFICATION</scope>
</reference>
<evidence type="ECO:0000313" key="4">
    <source>
        <dbReference type="Ensembl" id="ENSPTEP00000036891.1"/>
    </source>
</evidence>
<evidence type="ECO:0000256" key="3">
    <source>
        <dbReference type="ARBA" id="ARBA00022842"/>
    </source>
</evidence>
<dbReference type="Proteomes" id="UP000694416">
    <property type="component" value="Unplaced"/>
</dbReference>
<dbReference type="Ensembl" id="ENSPTET00000049985.1">
    <property type="protein sequence ID" value="ENSPTEP00000036891.1"/>
    <property type="gene ID" value="ENSPTEG00000034609.1"/>
</dbReference>
<keyword evidence="2" id="KW-0378">Hydrolase</keyword>
<dbReference type="InterPro" id="IPR036412">
    <property type="entry name" value="HAD-like_sf"/>
</dbReference>
<dbReference type="InterPro" id="IPR008380">
    <property type="entry name" value="HAD-SF_hydro_IG_5-nucl"/>
</dbReference>
<organism evidence="4 5">
    <name type="scientific">Piliocolobus tephrosceles</name>
    <name type="common">Ugandan red Colobus</name>
    <dbReference type="NCBI Taxonomy" id="591936"/>
    <lineage>
        <taxon>Eukaryota</taxon>
        <taxon>Metazoa</taxon>
        <taxon>Chordata</taxon>
        <taxon>Craniata</taxon>
        <taxon>Vertebrata</taxon>
        <taxon>Euteleostomi</taxon>
        <taxon>Mammalia</taxon>
        <taxon>Eutheria</taxon>
        <taxon>Euarchontoglires</taxon>
        <taxon>Primates</taxon>
        <taxon>Haplorrhini</taxon>
        <taxon>Catarrhini</taxon>
        <taxon>Cercopithecidae</taxon>
        <taxon>Colobinae</taxon>
        <taxon>Piliocolobus</taxon>
    </lineage>
</organism>
<dbReference type="PANTHER" id="PTHR12103">
    <property type="entry name" value="5'-NUCLEOTIDASE DOMAIN-CONTAINING"/>
    <property type="match status" value="1"/>
</dbReference>
<keyword evidence="5" id="KW-1185">Reference proteome</keyword>
<dbReference type="GO" id="GO:0008253">
    <property type="term" value="F:5'-nucleotidase activity"/>
    <property type="evidence" value="ECO:0007669"/>
    <property type="project" value="TreeGrafter"/>
</dbReference>
<reference evidence="4" key="2">
    <citation type="submission" date="2025-09" db="UniProtKB">
        <authorList>
            <consortium name="Ensembl"/>
        </authorList>
    </citation>
    <scope>IDENTIFICATION</scope>
</reference>
<proteinExistence type="predicted"/>
<keyword evidence="1" id="KW-0479">Metal-binding</keyword>
<evidence type="ECO:0000256" key="2">
    <source>
        <dbReference type="ARBA" id="ARBA00022801"/>
    </source>
</evidence>
<protein>
    <submittedName>
        <fullName evidence="4">Uncharacterized protein</fullName>
    </submittedName>
</protein>
<evidence type="ECO:0000256" key="1">
    <source>
        <dbReference type="ARBA" id="ARBA00022723"/>
    </source>
</evidence>
<evidence type="ECO:0000313" key="5">
    <source>
        <dbReference type="Proteomes" id="UP000694416"/>
    </source>
</evidence>
<sequence>MGNSCSSSPTLEREIRISNTEQYMHSLTWQQALTGLLERMQTYQDAESRQLRCITKALFNAQFGSIFHTFHNPTYFSRRLVRFSDLYMASLSCLLNYRVDFTFYPRRTPLQHGAPLWMDQLCTGCMKTPFLGDMAHIR</sequence>
<dbReference type="SUPFAM" id="SSF56784">
    <property type="entry name" value="HAD-like"/>
    <property type="match status" value="1"/>
</dbReference>
<keyword evidence="3" id="KW-0460">Magnesium</keyword>
<dbReference type="Pfam" id="PF05761">
    <property type="entry name" value="5_nucleotid"/>
    <property type="match status" value="1"/>
</dbReference>
<dbReference type="GO" id="GO:0046872">
    <property type="term" value="F:metal ion binding"/>
    <property type="evidence" value="ECO:0007669"/>
    <property type="project" value="UniProtKB-KW"/>
</dbReference>
<dbReference type="PANTHER" id="PTHR12103:SF14">
    <property type="entry name" value="5'-NUCLEOTIDASE DOMAIN-CONTAINING PROTEIN 2"/>
    <property type="match status" value="1"/>
</dbReference>
<accession>A0A8C9IGN3</accession>
<dbReference type="AlphaFoldDB" id="A0A8C9IGN3"/>
<name>A0A8C9IGN3_9PRIM</name>